<organism evidence="1 2">
    <name type="scientific">Saccharibacillus sacchari</name>
    <dbReference type="NCBI Taxonomy" id="456493"/>
    <lineage>
        <taxon>Bacteria</taxon>
        <taxon>Bacillati</taxon>
        <taxon>Bacillota</taxon>
        <taxon>Bacilli</taxon>
        <taxon>Bacillales</taxon>
        <taxon>Paenibacillaceae</taxon>
        <taxon>Saccharibacillus</taxon>
    </lineage>
</organism>
<accession>A0ACC6PGB2</accession>
<dbReference type="EMBL" id="JBBKAR010000046">
    <property type="protein sequence ID" value="MEJ8305931.1"/>
    <property type="molecule type" value="Genomic_DNA"/>
</dbReference>
<name>A0ACC6PGB2_9BACL</name>
<proteinExistence type="predicted"/>
<evidence type="ECO:0000313" key="1">
    <source>
        <dbReference type="EMBL" id="MEJ8305931.1"/>
    </source>
</evidence>
<reference evidence="1" key="1">
    <citation type="submission" date="2024-03" db="EMBL/GenBank/DDBJ databases">
        <title>Whole genome sequecning of epiphytes from Marcgravia umbellata leaves.</title>
        <authorList>
            <person name="Kumar G."/>
            <person name="Savka M.A."/>
        </authorList>
    </citation>
    <scope>NUCLEOTIDE SEQUENCE</scope>
    <source>
        <strain evidence="1">RIT_BL5</strain>
    </source>
</reference>
<dbReference type="Proteomes" id="UP001380953">
    <property type="component" value="Unassembled WGS sequence"/>
</dbReference>
<protein>
    <submittedName>
        <fullName evidence="1">Uncharacterized protein</fullName>
    </submittedName>
</protein>
<gene>
    <name evidence="1" type="ORF">WKI47_18630</name>
</gene>
<comment type="caution">
    <text evidence="1">The sequence shown here is derived from an EMBL/GenBank/DDBJ whole genome shotgun (WGS) entry which is preliminary data.</text>
</comment>
<evidence type="ECO:0000313" key="2">
    <source>
        <dbReference type="Proteomes" id="UP001380953"/>
    </source>
</evidence>
<sequence>MRFDSATQTLKCLYCGREEDIANAGHVPIEHAFDPSEPDDHLVGNTDWGLRQFTLHCDSCSGEFIVPEAVTAGICPFCASAKVINRQNAGSIRPETIIPFKLSMEQALTSFRDWKKKRWFVPNAFKNGHVDSALRGVYIPYWTFDADTASSYTAQRGDYHYRTETRTRTVDGKTETYTVQVRYTVWTSVSGSYAQWYNDVLIPASNRYDESLLKELSNFNLSQLREYQPEYLSGYVAERYTIGRNAGWRRARSRIDSWIDSSVKRQIGGDEISQLNINSRYFGLTYKHLLLPVWSAAYSYRSKPYQYMVNAQTGLVSGTVPRSPWKITLFTLMCIVLVAAAVYGAYYYDLF</sequence>
<keyword evidence="2" id="KW-1185">Reference proteome</keyword>